<accession>B4GE79</accession>
<evidence type="ECO:0000313" key="1">
    <source>
        <dbReference type="EMBL" id="EDW33914.1"/>
    </source>
</evidence>
<organism evidence="2">
    <name type="scientific">Drosophila persimilis</name>
    <name type="common">Fruit fly</name>
    <dbReference type="NCBI Taxonomy" id="7234"/>
    <lineage>
        <taxon>Eukaryota</taxon>
        <taxon>Metazoa</taxon>
        <taxon>Ecdysozoa</taxon>
        <taxon>Arthropoda</taxon>
        <taxon>Hexapoda</taxon>
        <taxon>Insecta</taxon>
        <taxon>Pterygota</taxon>
        <taxon>Neoptera</taxon>
        <taxon>Endopterygota</taxon>
        <taxon>Diptera</taxon>
        <taxon>Brachycera</taxon>
        <taxon>Muscomorpha</taxon>
        <taxon>Ephydroidea</taxon>
        <taxon>Drosophilidae</taxon>
        <taxon>Drosophila</taxon>
        <taxon>Sophophora</taxon>
    </lineage>
</organism>
<name>B4GE79_DROPE</name>
<dbReference type="HOGENOM" id="CLU_2308911_0_0_1"/>
<dbReference type="EMBL" id="CH479182">
    <property type="protein sequence ID" value="EDW33914.1"/>
    <property type="molecule type" value="Genomic_DNA"/>
</dbReference>
<protein>
    <submittedName>
        <fullName evidence="1">GL21972</fullName>
    </submittedName>
</protein>
<dbReference type="InterPro" id="IPR008042">
    <property type="entry name" value="Retrotrans_Pao"/>
</dbReference>
<reference evidence="1 2" key="1">
    <citation type="journal article" date="2007" name="Nature">
        <title>Evolution of genes and genomes on the Drosophila phylogeny.</title>
        <authorList>
            <consortium name="Drosophila 12 Genomes Consortium"/>
            <person name="Clark A.G."/>
            <person name="Eisen M.B."/>
            <person name="Smith D.R."/>
            <person name="Bergman C.M."/>
            <person name="Oliver B."/>
            <person name="Markow T.A."/>
            <person name="Kaufman T.C."/>
            <person name="Kellis M."/>
            <person name="Gelbart W."/>
            <person name="Iyer V.N."/>
            <person name="Pollard D.A."/>
            <person name="Sackton T.B."/>
            <person name="Larracuente A.M."/>
            <person name="Singh N.D."/>
            <person name="Abad J.P."/>
            <person name="Abt D.N."/>
            <person name="Adryan B."/>
            <person name="Aguade M."/>
            <person name="Akashi H."/>
            <person name="Anderson W.W."/>
            <person name="Aquadro C.F."/>
            <person name="Ardell D.H."/>
            <person name="Arguello R."/>
            <person name="Artieri C.G."/>
            <person name="Barbash D.A."/>
            <person name="Barker D."/>
            <person name="Barsanti P."/>
            <person name="Batterham P."/>
            <person name="Batzoglou S."/>
            <person name="Begun D."/>
            <person name="Bhutkar A."/>
            <person name="Blanco E."/>
            <person name="Bosak S.A."/>
            <person name="Bradley R.K."/>
            <person name="Brand A.D."/>
            <person name="Brent M.R."/>
            <person name="Brooks A.N."/>
            <person name="Brown R.H."/>
            <person name="Butlin R.K."/>
            <person name="Caggese C."/>
            <person name="Calvi B.R."/>
            <person name="Bernardo de Carvalho A."/>
            <person name="Caspi A."/>
            <person name="Castrezana S."/>
            <person name="Celniker S.E."/>
            <person name="Chang J.L."/>
            <person name="Chapple C."/>
            <person name="Chatterji S."/>
            <person name="Chinwalla A."/>
            <person name="Civetta A."/>
            <person name="Clifton S.W."/>
            <person name="Comeron J.M."/>
            <person name="Costello J.C."/>
            <person name="Coyne J.A."/>
            <person name="Daub J."/>
            <person name="David R.G."/>
            <person name="Delcher A.L."/>
            <person name="Delehaunty K."/>
            <person name="Do C.B."/>
            <person name="Ebling H."/>
            <person name="Edwards K."/>
            <person name="Eickbush T."/>
            <person name="Evans J.D."/>
            <person name="Filipski A."/>
            <person name="Findeiss S."/>
            <person name="Freyhult E."/>
            <person name="Fulton L."/>
            <person name="Fulton R."/>
            <person name="Garcia A.C."/>
            <person name="Gardiner A."/>
            <person name="Garfield D.A."/>
            <person name="Garvin B.E."/>
            <person name="Gibson G."/>
            <person name="Gilbert D."/>
            <person name="Gnerre S."/>
            <person name="Godfrey J."/>
            <person name="Good R."/>
            <person name="Gotea V."/>
            <person name="Gravely B."/>
            <person name="Greenberg A.J."/>
            <person name="Griffiths-Jones S."/>
            <person name="Gross S."/>
            <person name="Guigo R."/>
            <person name="Gustafson E.A."/>
            <person name="Haerty W."/>
            <person name="Hahn M.W."/>
            <person name="Halligan D.L."/>
            <person name="Halpern A.L."/>
            <person name="Halter G.M."/>
            <person name="Han M.V."/>
            <person name="Heger A."/>
            <person name="Hillier L."/>
            <person name="Hinrichs A.S."/>
            <person name="Holmes I."/>
            <person name="Hoskins R.A."/>
            <person name="Hubisz M.J."/>
            <person name="Hultmark D."/>
            <person name="Huntley M.A."/>
            <person name="Jaffe D.B."/>
            <person name="Jagadeeshan S."/>
            <person name="Jeck W.R."/>
            <person name="Johnson J."/>
            <person name="Jones C.D."/>
            <person name="Jordan W.C."/>
            <person name="Karpen G.H."/>
            <person name="Kataoka E."/>
            <person name="Keightley P.D."/>
            <person name="Kheradpour P."/>
            <person name="Kirkness E.F."/>
            <person name="Koerich L.B."/>
            <person name="Kristiansen K."/>
            <person name="Kudrna D."/>
            <person name="Kulathinal R.J."/>
            <person name="Kumar S."/>
            <person name="Kwok R."/>
            <person name="Lander E."/>
            <person name="Langley C.H."/>
            <person name="Lapoint R."/>
            <person name="Lazzaro B.P."/>
            <person name="Lee S.J."/>
            <person name="Levesque L."/>
            <person name="Li R."/>
            <person name="Lin C.F."/>
            <person name="Lin M.F."/>
            <person name="Lindblad-Toh K."/>
            <person name="Llopart A."/>
            <person name="Long M."/>
            <person name="Low L."/>
            <person name="Lozovsky E."/>
            <person name="Lu J."/>
            <person name="Luo M."/>
            <person name="Machado C.A."/>
            <person name="Makalowski W."/>
            <person name="Marzo M."/>
            <person name="Matsuda M."/>
            <person name="Matzkin L."/>
            <person name="McAllister B."/>
            <person name="McBride C.S."/>
            <person name="McKernan B."/>
            <person name="McKernan K."/>
            <person name="Mendez-Lago M."/>
            <person name="Minx P."/>
            <person name="Mollenhauer M.U."/>
            <person name="Montooth K."/>
            <person name="Mount S.M."/>
            <person name="Mu X."/>
            <person name="Myers E."/>
            <person name="Negre B."/>
            <person name="Newfeld S."/>
            <person name="Nielsen R."/>
            <person name="Noor M.A."/>
            <person name="O'Grady P."/>
            <person name="Pachter L."/>
            <person name="Papaceit M."/>
            <person name="Parisi M.J."/>
            <person name="Parisi M."/>
            <person name="Parts L."/>
            <person name="Pedersen J.S."/>
            <person name="Pesole G."/>
            <person name="Phillippy A.M."/>
            <person name="Ponting C.P."/>
            <person name="Pop M."/>
            <person name="Porcelli D."/>
            <person name="Powell J.R."/>
            <person name="Prohaska S."/>
            <person name="Pruitt K."/>
            <person name="Puig M."/>
            <person name="Quesneville H."/>
            <person name="Ram K.R."/>
            <person name="Rand D."/>
            <person name="Rasmussen M.D."/>
            <person name="Reed L.K."/>
            <person name="Reenan R."/>
            <person name="Reily A."/>
            <person name="Remington K.A."/>
            <person name="Rieger T.T."/>
            <person name="Ritchie M.G."/>
            <person name="Robin C."/>
            <person name="Rogers Y.H."/>
            <person name="Rohde C."/>
            <person name="Rozas J."/>
            <person name="Rubenfield M.J."/>
            <person name="Ruiz A."/>
            <person name="Russo S."/>
            <person name="Salzberg S.L."/>
            <person name="Sanchez-Gracia A."/>
            <person name="Saranga D.J."/>
            <person name="Sato H."/>
            <person name="Schaeffer S.W."/>
            <person name="Schatz M.C."/>
            <person name="Schlenke T."/>
            <person name="Schwartz R."/>
            <person name="Segarra C."/>
            <person name="Singh R.S."/>
            <person name="Sirot L."/>
            <person name="Sirota M."/>
            <person name="Sisneros N.B."/>
            <person name="Smith C.D."/>
            <person name="Smith T.F."/>
            <person name="Spieth J."/>
            <person name="Stage D.E."/>
            <person name="Stark A."/>
            <person name="Stephan W."/>
            <person name="Strausberg R.L."/>
            <person name="Strempel S."/>
            <person name="Sturgill D."/>
            <person name="Sutton G."/>
            <person name="Sutton G.G."/>
            <person name="Tao W."/>
            <person name="Teichmann S."/>
            <person name="Tobari Y.N."/>
            <person name="Tomimura Y."/>
            <person name="Tsolas J.M."/>
            <person name="Valente V.L."/>
            <person name="Venter E."/>
            <person name="Venter J.C."/>
            <person name="Vicario S."/>
            <person name="Vieira F.G."/>
            <person name="Vilella A.J."/>
            <person name="Villasante A."/>
            <person name="Walenz B."/>
            <person name="Wang J."/>
            <person name="Wasserman M."/>
            <person name="Watts T."/>
            <person name="Wilson D."/>
            <person name="Wilson R.K."/>
            <person name="Wing R.A."/>
            <person name="Wolfner M.F."/>
            <person name="Wong A."/>
            <person name="Wong G.K."/>
            <person name="Wu C.I."/>
            <person name="Wu G."/>
            <person name="Yamamoto D."/>
            <person name="Yang H.P."/>
            <person name="Yang S.P."/>
            <person name="Yorke J.A."/>
            <person name="Yoshida K."/>
            <person name="Zdobnov E."/>
            <person name="Zhang P."/>
            <person name="Zhang Y."/>
            <person name="Zimin A.V."/>
            <person name="Baldwin J."/>
            <person name="Abdouelleil A."/>
            <person name="Abdulkadir J."/>
            <person name="Abebe A."/>
            <person name="Abera B."/>
            <person name="Abreu J."/>
            <person name="Acer S.C."/>
            <person name="Aftuck L."/>
            <person name="Alexander A."/>
            <person name="An P."/>
            <person name="Anderson E."/>
            <person name="Anderson S."/>
            <person name="Arachi H."/>
            <person name="Azer M."/>
            <person name="Bachantsang P."/>
            <person name="Barry A."/>
            <person name="Bayul T."/>
            <person name="Berlin A."/>
            <person name="Bessette D."/>
            <person name="Bloom T."/>
            <person name="Blye J."/>
            <person name="Boguslavskiy L."/>
            <person name="Bonnet C."/>
            <person name="Boukhgalter B."/>
            <person name="Bourzgui I."/>
            <person name="Brown A."/>
            <person name="Cahill P."/>
            <person name="Channer S."/>
            <person name="Cheshatsang Y."/>
            <person name="Chuda L."/>
            <person name="Citroen M."/>
            <person name="Collymore A."/>
            <person name="Cooke P."/>
            <person name="Costello M."/>
            <person name="D'Aco K."/>
            <person name="Daza R."/>
            <person name="De Haan G."/>
            <person name="DeGray S."/>
            <person name="DeMaso C."/>
            <person name="Dhargay N."/>
            <person name="Dooley K."/>
            <person name="Dooley E."/>
            <person name="Doricent M."/>
            <person name="Dorje P."/>
            <person name="Dorjee K."/>
            <person name="Dupes A."/>
            <person name="Elong R."/>
            <person name="Falk J."/>
            <person name="Farina A."/>
            <person name="Faro S."/>
            <person name="Ferguson D."/>
            <person name="Fisher S."/>
            <person name="Foley C.D."/>
            <person name="Franke A."/>
            <person name="Friedrich D."/>
            <person name="Gadbois L."/>
            <person name="Gearin G."/>
            <person name="Gearin C.R."/>
            <person name="Giannoukos G."/>
            <person name="Goode T."/>
            <person name="Graham J."/>
            <person name="Grandbois E."/>
            <person name="Grewal S."/>
            <person name="Gyaltsen K."/>
            <person name="Hafez N."/>
            <person name="Hagos B."/>
            <person name="Hall J."/>
            <person name="Henson C."/>
            <person name="Hollinger A."/>
            <person name="Honan T."/>
            <person name="Huard M.D."/>
            <person name="Hughes L."/>
            <person name="Hurhula B."/>
            <person name="Husby M.E."/>
            <person name="Kamat A."/>
            <person name="Kanga B."/>
            <person name="Kashin S."/>
            <person name="Khazanovich D."/>
            <person name="Kisner P."/>
            <person name="Lance K."/>
            <person name="Lara M."/>
            <person name="Lee W."/>
            <person name="Lennon N."/>
            <person name="Letendre F."/>
            <person name="LeVine R."/>
            <person name="Lipovsky A."/>
            <person name="Liu X."/>
            <person name="Liu J."/>
            <person name="Liu S."/>
            <person name="Lokyitsang T."/>
            <person name="Lokyitsang Y."/>
            <person name="Lubonja R."/>
            <person name="Lui A."/>
            <person name="MacDonald P."/>
            <person name="Magnisalis V."/>
            <person name="Maru K."/>
            <person name="Matthews C."/>
            <person name="McCusker W."/>
            <person name="McDonough S."/>
            <person name="Mehta T."/>
            <person name="Meldrim J."/>
            <person name="Meneus L."/>
            <person name="Mihai O."/>
            <person name="Mihalev A."/>
            <person name="Mihova T."/>
            <person name="Mittelman R."/>
            <person name="Mlenga V."/>
            <person name="Montmayeur A."/>
            <person name="Mulrain L."/>
            <person name="Navidi A."/>
            <person name="Naylor J."/>
            <person name="Negash T."/>
            <person name="Nguyen T."/>
            <person name="Nguyen N."/>
            <person name="Nicol R."/>
            <person name="Norbu C."/>
            <person name="Norbu N."/>
            <person name="Novod N."/>
            <person name="O'Neill B."/>
            <person name="Osman S."/>
            <person name="Markiewicz E."/>
            <person name="Oyono O.L."/>
            <person name="Patti C."/>
            <person name="Phunkhang P."/>
            <person name="Pierre F."/>
            <person name="Priest M."/>
            <person name="Raghuraman S."/>
            <person name="Rege F."/>
            <person name="Reyes R."/>
            <person name="Rise C."/>
            <person name="Rogov P."/>
            <person name="Ross K."/>
            <person name="Ryan E."/>
            <person name="Settipalli S."/>
            <person name="Shea T."/>
            <person name="Sherpa N."/>
            <person name="Shi L."/>
            <person name="Shih D."/>
            <person name="Sparrow T."/>
            <person name="Spaulding J."/>
            <person name="Stalker J."/>
            <person name="Stange-Thomann N."/>
            <person name="Stavropoulos S."/>
            <person name="Stone C."/>
            <person name="Strader C."/>
            <person name="Tesfaye S."/>
            <person name="Thomson T."/>
            <person name="Thoulutsang Y."/>
            <person name="Thoulutsang D."/>
            <person name="Topham K."/>
            <person name="Topping I."/>
            <person name="Tsamla T."/>
            <person name="Vassiliev H."/>
            <person name="Vo A."/>
            <person name="Wangchuk T."/>
            <person name="Wangdi T."/>
            <person name="Weiand M."/>
            <person name="Wilkinson J."/>
            <person name="Wilson A."/>
            <person name="Yadav S."/>
            <person name="Young G."/>
            <person name="Yu Q."/>
            <person name="Zembek L."/>
            <person name="Zhong D."/>
            <person name="Zimmer A."/>
            <person name="Zwirko Z."/>
            <person name="Jaffe D.B."/>
            <person name="Alvarez P."/>
            <person name="Brockman W."/>
            <person name="Butler J."/>
            <person name="Chin C."/>
            <person name="Gnerre S."/>
            <person name="Grabherr M."/>
            <person name="Kleber M."/>
            <person name="Mauceli E."/>
            <person name="MacCallum I."/>
        </authorList>
    </citation>
    <scope>NUCLEOTIDE SEQUENCE [LARGE SCALE GENOMIC DNA]</scope>
    <source>
        <strain evidence="2">MSH-3 / Tucson 14011-0111.49</strain>
    </source>
</reference>
<dbReference type="AlphaFoldDB" id="B4GE79"/>
<proteinExistence type="predicted"/>
<dbReference type="Pfam" id="PF05380">
    <property type="entry name" value="Peptidase_A17"/>
    <property type="match status" value="1"/>
</dbReference>
<sequence>MISGGNSVEEGLDIMRQTTDLLVRDRDRMHWDESLPQPLESAWTEFCKDFATVGHATFPRYVLQPKTRFEFPSFCDASLQAYGACIYARSFTLLCPKARG</sequence>
<dbReference type="Proteomes" id="UP000008744">
    <property type="component" value="Unassembled WGS sequence"/>
</dbReference>
<keyword evidence="2" id="KW-1185">Reference proteome</keyword>
<gene>
    <name evidence="1" type="primary">Dper\GL21972</name>
    <name evidence="1" type="ORF">Dper_GL21972</name>
</gene>
<evidence type="ECO:0000313" key="2">
    <source>
        <dbReference type="Proteomes" id="UP000008744"/>
    </source>
</evidence>